<protein>
    <submittedName>
        <fullName evidence="5">t-SNARE domain-containing protein 1 isoform X1</fullName>
    </submittedName>
</protein>
<dbReference type="SMART" id="SM00397">
    <property type="entry name" value="t_SNARE"/>
    <property type="match status" value="1"/>
</dbReference>
<keyword evidence="2" id="KW-0175">Coiled coil</keyword>
<dbReference type="Gene3D" id="1.20.58.70">
    <property type="match status" value="1"/>
</dbReference>
<dbReference type="Pfam" id="PF14523">
    <property type="entry name" value="Syntaxin_2"/>
    <property type="match status" value="1"/>
</dbReference>
<dbReference type="InterPro" id="IPR010989">
    <property type="entry name" value="SNARE"/>
</dbReference>
<evidence type="ECO:0000313" key="4">
    <source>
        <dbReference type="Proteomes" id="UP001652624"/>
    </source>
</evidence>
<proteinExistence type="inferred from homology"/>
<dbReference type="InterPro" id="IPR045242">
    <property type="entry name" value="Syntaxin"/>
</dbReference>
<feature type="domain" description="T-SNARE coiled-coil homology" evidence="3">
    <location>
        <begin position="193"/>
        <end position="255"/>
    </location>
</feature>
<sequence>MSYGSITGSRGLACRGPFGGHSRQGYQPLATQVDPSDLQELLQETLANVSQINSNVTSLEESLQSLGTPSDTQELRDSLNSVQQETNSTINTCTSSMKQMAELLRGLSSQQHLQLDHLKTQLSETVQHYGAVQKKIAEKSRALLPTAERSGRQQSTRAPFAELADDEKIFNAGDSARQGSVEALLPEITEEDLEAMRLHEEAVLQIESNMLDVNQIIKDLASMMSEQGATIDSIEANLEATSSHTEAATELLAGASRHQAEAVTWPARTQESAAVLLPASRLRAGPPASPAPAPG</sequence>
<organism evidence="4 5">
    <name type="scientific">Erinaceus europaeus</name>
    <name type="common">Western European hedgehog</name>
    <dbReference type="NCBI Taxonomy" id="9365"/>
    <lineage>
        <taxon>Eukaryota</taxon>
        <taxon>Metazoa</taxon>
        <taxon>Chordata</taxon>
        <taxon>Craniata</taxon>
        <taxon>Vertebrata</taxon>
        <taxon>Euteleostomi</taxon>
        <taxon>Mammalia</taxon>
        <taxon>Eutheria</taxon>
        <taxon>Laurasiatheria</taxon>
        <taxon>Eulipotyphla</taxon>
        <taxon>Erinaceidae</taxon>
        <taxon>Erinaceinae</taxon>
        <taxon>Erinaceus</taxon>
    </lineage>
</organism>
<evidence type="ECO:0000313" key="5">
    <source>
        <dbReference type="RefSeq" id="XP_060051896.1"/>
    </source>
</evidence>
<dbReference type="PROSITE" id="PS50192">
    <property type="entry name" value="T_SNARE"/>
    <property type="match status" value="1"/>
</dbReference>
<dbReference type="InterPro" id="IPR006011">
    <property type="entry name" value="Syntaxin_N"/>
</dbReference>
<dbReference type="SUPFAM" id="SSF47661">
    <property type="entry name" value="t-snare proteins"/>
    <property type="match status" value="1"/>
</dbReference>
<gene>
    <name evidence="5" type="primary">TSNARE1</name>
</gene>
<dbReference type="Gene3D" id="1.20.5.110">
    <property type="match status" value="1"/>
</dbReference>
<evidence type="ECO:0000256" key="1">
    <source>
        <dbReference type="ARBA" id="ARBA00009063"/>
    </source>
</evidence>
<dbReference type="PANTHER" id="PTHR19957:SF212">
    <property type="entry name" value="T-SNARE DOMAIN-CONTAINING PROTEIN 1"/>
    <property type="match status" value="1"/>
</dbReference>
<accession>A0ABM3XSV3</accession>
<name>A0ABM3XSV3_ERIEU</name>
<reference evidence="5" key="1">
    <citation type="submission" date="2025-08" db="UniProtKB">
        <authorList>
            <consortium name="RefSeq"/>
        </authorList>
    </citation>
    <scope>IDENTIFICATION</scope>
</reference>
<dbReference type="GeneID" id="103124596"/>
<dbReference type="RefSeq" id="XP_060051896.1">
    <property type="nucleotide sequence ID" value="XM_060195913.1"/>
</dbReference>
<dbReference type="PANTHER" id="PTHR19957">
    <property type="entry name" value="SYNTAXIN"/>
    <property type="match status" value="1"/>
</dbReference>
<evidence type="ECO:0000259" key="3">
    <source>
        <dbReference type="PROSITE" id="PS50192"/>
    </source>
</evidence>
<dbReference type="SMART" id="SM00503">
    <property type="entry name" value="SynN"/>
    <property type="match status" value="1"/>
</dbReference>
<comment type="similarity">
    <text evidence="1">Belongs to the syntaxin family.</text>
</comment>
<dbReference type="Proteomes" id="UP001652624">
    <property type="component" value="Chromosome 8"/>
</dbReference>
<keyword evidence="4" id="KW-1185">Reference proteome</keyword>
<dbReference type="InterPro" id="IPR000727">
    <property type="entry name" value="T_SNARE_dom"/>
</dbReference>
<evidence type="ECO:0000256" key="2">
    <source>
        <dbReference type="ARBA" id="ARBA00023054"/>
    </source>
</evidence>